<dbReference type="GO" id="GO:0017168">
    <property type="term" value="F:5-oxoprolinase (ATP-hydrolyzing) activity"/>
    <property type="evidence" value="ECO:0007669"/>
    <property type="project" value="UniProtKB-EC"/>
</dbReference>
<dbReference type="InterPro" id="IPR002821">
    <property type="entry name" value="Hydantoinase_A"/>
</dbReference>
<feature type="non-terminal residue" evidence="4">
    <location>
        <position position="1"/>
    </location>
</feature>
<dbReference type="GO" id="GO:0006749">
    <property type="term" value="P:glutathione metabolic process"/>
    <property type="evidence" value="ECO:0007669"/>
    <property type="project" value="TreeGrafter"/>
</dbReference>
<reference evidence="4" key="1">
    <citation type="submission" date="2018-06" db="EMBL/GenBank/DDBJ databases">
        <authorList>
            <person name="Zhirakovskaya E."/>
        </authorList>
    </citation>
    <scope>NUCLEOTIDE SEQUENCE</scope>
</reference>
<dbReference type="Pfam" id="PF05378">
    <property type="entry name" value="Hydant_A_N"/>
    <property type="match status" value="1"/>
</dbReference>
<sequence>GGVPTAFFVTEGFADLLVIGDQTRPDLFTLRVRKAQPLHARVVEVCERLDAAGKVLTPLDLDALRAHARETLEAGITVAAVALMHAWRNPEHEHLVRDALLDLGFTHVSVSSELSATIGFLARAETAVVNAFLSPVIDDYLDRVQQPMGGGMDAQPGGWKAPAPEGKSPTPAQEGGLSSPQVQHASLLIMTSAGSLIDRAGFAPKDSLLSGPAGGVVGAAEAGRRAGFDRVITFDMGGTSTDCARCEGTPERLYQTRVGEARIVAPCVAVETVAAGGGSVCTIAHSELRVGPESAGADPGPACYGRGGPLTITDCNLLLGRLDPAHFAIPLDENAARARAQTTLTHARTQLDPSLTLDTLLMGFLDLANQRMAEAIRRITLRKGHDPAEHAMVAFGGAGPQHACAIAETLGIEHVIVPPDAGLLSAFGLGVSAVERVAEEQILQPLGKVQHTIAARLDRLTLQACLALAGETPAPVGEDGSSVVGVSPALHPTLELRVLGQDDLIELEAEPLATLTSRFFERYRARFGYTPADTSLELVTLRVTATLHPPQPSGVGISGAGVSP</sequence>
<organism evidence="4">
    <name type="scientific">hydrothermal vent metagenome</name>
    <dbReference type="NCBI Taxonomy" id="652676"/>
    <lineage>
        <taxon>unclassified sequences</taxon>
        <taxon>metagenomes</taxon>
        <taxon>ecological metagenomes</taxon>
    </lineage>
</organism>
<evidence type="ECO:0000313" key="4">
    <source>
        <dbReference type="EMBL" id="VAX40222.1"/>
    </source>
</evidence>
<evidence type="ECO:0000259" key="2">
    <source>
        <dbReference type="Pfam" id="PF01968"/>
    </source>
</evidence>
<feature type="region of interest" description="Disordered" evidence="1">
    <location>
        <begin position="147"/>
        <end position="179"/>
    </location>
</feature>
<dbReference type="EC" id="3.5.2.9" evidence="4"/>
<dbReference type="EMBL" id="UOGK01000356">
    <property type="protein sequence ID" value="VAX40222.1"/>
    <property type="molecule type" value="Genomic_DNA"/>
</dbReference>
<evidence type="ECO:0000256" key="1">
    <source>
        <dbReference type="SAM" id="MobiDB-lite"/>
    </source>
</evidence>
<evidence type="ECO:0000259" key="3">
    <source>
        <dbReference type="Pfam" id="PF05378"/>
    </source>
</evidence>
<keyword evidence="4" id="KW-0378">Hydrolase</keyword>
<feature type="domain" description="Hydantoinase/oxoprolinase N-terminal" evidence="3">
    <location>
        <begin position="4"/>
        <end position="101"/>
    </location>
</feature>
<dbReference type="GO" id="GO:0005829">
    <property type="term" value="C:cytosol"/>
    <property type="evidence" value="ECO:0007669"/>
    <property type="project" value="TreeGrafter"/>
</dbReference>
<dbReference type="PANTHER" id="PTHR11365:SF23">
    <property type="entry name" value="HYPOTHETICAL 5-OXOPROLINASE (EUROFUNG)-RELATED"/>
    <property type="match status" value="1"/>
</dbReference>
<name>A0A3B1DHQ0_9ZZZZ</name>
<dbReference type="InterPro" id="IPR008040">
    <property type="entry name" value="Hydant_A_N"/>
</dbReference>
<dbReference type="InterPro" id="IPR045079">
    <property type="entry name" value="Oxoprolinase-like"/>
</dbReference>
<accession>A0A3B1DHQ0</accession>
<dbReference type="PANTHER" id="PTHR11365">
    <property type="entry name" value="5-OXOPROLINASE RELATED"/>
    <property type="match status" value="1"/>
</dbReference>
<dbReference type="Pfam" id="PF01968">
    <property type="entry name" value="Hydantoinase_A"/>
    <property type="match status" value="1"/>
</dbReference>
<proteinExistence type="predicted"/>
<protein>
    <submittedName>
        <fullName evidence="4">5-oxoprolinase, HyuA-like domain / 5-oxoprolinase, HyuB-like domain</fullName>
        <ecNumber evidence="4">3.5.2.9</ecNumber>
    </submittedName>
</protein>
<feature type="domain" description="Hydantoinase A/oxoprolinase" evidence="2">
    <location>
        <begin position="123"/>
        <end position="435"/>
    </location>
</feature>
<dbReference type="AlphaFoldDB" id="A0A3B1DHQ0"/>
<feature type="non-terminal residue" evidence="4">
    <location>
        <position position="564"/>
    </location>
</feature>
<gene>
    <name evidence="4" type="ORF">MNBD_PLANCTO03-327</name>
</gene>